<organism evidence="2 3">
    <name type="scientific">Trachymyrmex septentrionalis</name>
    <dbReference type="NCBI Taxonomy" id="34720"/>
    <lineage>
        <taxon>Eukaryota</taxon>
        <taxon>Metazoa</taxon>
        <taxon>Ecdysozoa</taxon>
        <taxon>Arthropoda</taxon>
        <taxon>Hexapoda</taxon>
        <taxon>Insecta</taxon>
        <taxon>Pterygota</taxon>
        <taxon>Neoptera</taxon>
        <taxon>Endopterygota</taxon>
        <taxon>Hymenoptera</taxon>
        <taxon>Apocrita</taxon>
        <taxon>Aculeata</taxon>
        <taxon>Formicoidea</taxon>
        <taxon>Formicidae</taxon>
        <taxon>Myrmicinae</taxon>
        <taxon>Trachymyrmex</taxon>
    </lineage>
</organism>
<gene>
    <name evidence="2" type="ORF">ALC56_13780</name>
</gene>
<feature type="domain" description="DUF1907" evidence="1">
    <location>
        <begin position="34"/>
        <end position="83"/>
    </location>
</feature>
<dbReference type="Proteomes" id="UP000078541">
    <property type="component" value="Unassembled WGS sequence"/>
</dbReference>
<keyword evidence="3" id="KW-1185">Reference proteome</keyword>
<dbReference type="SUPFAM" id="SSF117856">
    <property type="entry name" value="AF0104/ALDC/Ptd012-like"/>
    <property type="match status" value="1"/>
</dbReference>
<dbReference type="InterPro" id="IPR015021">
    <property type="entry name" value="C11orf54_DUF1907"/>
</dbReference>
<proteinExistence type="predicted"/>
<protein>
    <recommendedName>
        <fullName evidence="1">DUF1907 domain-containing protein</fullName>
    </recommendedName>
</protein>
<reference evidence="2 3" key="1">
    <citation type="submission" date="2016-03" db="EMBL/GenBank/DDBJ databases">
        <title>Trachymyrmex septentrionalis WGS genome.</title>
        <authorList>
            <person name="Nygaard S."/>
            <person name="Hu H."/>
            <person name="Boomsma J."/>
            <person name="Zhang G."/>
        </authorList>
    </citation>
    <scope>NUCLEOTIDE SEQUENCE [LARGE SCALE GENOMIC DNA]</scope>
    <source>
        <strain evidence="2">Tsep2-gDNA-1</strain>
        <tissue evidence="2">Whole body</tissue>
    </source>
</reference>
<evidence type="ECO:0000313" key="3">
    <source>
        <dbReference type="Proteomes" id="UP000078541"/>
    </source>
</evidence>
<evidence type="ECO:0000259" key="1">
    <source>
        <dbReference type="Pfam" id="PF08925"/>
    </source>
</evidence>
<accession>A0A151JT76</accession>
<dbReference type="EMBL" id="KQ981960">
    <property type="protein sequence ID" value="KYN31897.1"/>
    <property type="molecule type" value="Genomic_DNA"/>
</dbReference>
<dbReference type="AlphaFoldDB" id="A0A151JT76"/>
<name>A0A151JT76_9HYME</name>
<dbReference type="GO" id="GO:0005634">
    <property type="term" value="C:nucleus"/>
    <property type="evidence" value="ECO:0007669"/>
    <property type="project" value="InterPro"/>
</dbReference>
<evidence type="ECO:0000313" key="2">
    <source>
        <dbReference type="EMBL" id="KYN31897.1"/>
    </source>
</evidence>
<dbReference type="Pfam" id="PF08925">
    <property type="entry name" value="DUF1907"/>
    <property type="match status" value="1"/>
</dbReference>
<sequence length="268" mass="31189">MAERPNGNPYRTERVPYVTVPKNPPALSEIAEVLQNGMQPLFQQVTVDIASCPCLTKPPYNLAGVGLGGNTSIIEFLRHNEDAPWNHITRDIRVILSSSCRDSFIIGSSYASKPHMPHYGHVRVINIFYMCDLSYSTYCIEFQLCFYRTHDSNDTITVSHKPDYSTVAMAKIHFELRFEMIDHLPTVLEKNDRDRHRRQEKEEEVRDNFTFIELRAENSRRFRNFAIRPPPEGTDIVRWIENAFREIRTYALHSCEPNDYVELSFESI</sequence>